<dbReference type="GO" id="GO:0003677">
    <property type="term" value="F:DNA binding"/>
    <property type="evidence" value="ECO:0007669"/>
    <property type="project" value="UniProtKB-UniRule"/>
</dbReference>
<dbReference type="SUPFAM" id="SSF48498">
    <property type="entry name" value="Tetracyclin repressor-like, C-terminal domain"/>
    <property type="match status" value="1"/>
</dbReference>
<dbReference type="Gene3D" id="1.10.10.60">
    <property type="entry name" value="Homeodomain-like"/>
    <property type="match status" value="1"/>
</dbReference>
<reference evidence="6" key="1">
    <citation type="submission" date="2019-02" db="EMBL/GenBank/DDBJ databases">
        <title>Structural and Functional analysis of Lanthipeptide from Bacillus thuringiensis serovar andalousiensis B23193.</title>
        <authorList>
            <person name="Andreeva J.V."/>
            <person name="Grigoreva A."/>
        </authorList>
    </citation>
    <scope>NUCLEOTIDE SEQUENCE [LARGE SCALE GENOMIC DNA]</scope>
    <source>
        <strain evidence="6">B23193</strain>
    </source>
</reference>
<name>A0A6H0TDT5_BACTU</name>
<dbReference type="InterPro" id="IPR050624">
    <property type="entry name" value="HTH-type_Tx_Regulator"/>
</dbReference>
<proteinExistence type="predicted"/>
<evidence type="ECO:0000313" key="5">
    <source>
        <dbReference type="EMBL" id="QIW18713.1"/>
    </source>
</evidence>
<dbReference type="Pfam" id="PF17932">
    <property type="entry name" value="TetR_C_24"/>
    <property type="match status" value="1"/>
</dbReference>
<sequence>MVKHNVHASVKDEKLVALRREQMIKGAVQLFKQKGFPRTTTREIAKAAGFSIGTLYEYIRTKDDVLYLVCDSIYEHVKERLEEVVCTEKGSIESLKIAITNYFKVMDELQEEVLIMYQEVRFLPKESLPYVLEKEFQMVGMFENILEQCTENGTFTLNKKEIQLLAHNIFIQGQMWGFRRWALQKLYTLEEYTEMQIRYVLQGAHMFPKEGIDKL</sequence>
<dbReference type="Proteomes" id="UP000501374">
    <property type="component" value="Chromosome"/>
</dbReference>
<evidence type="ECO:0000259" key="4">
    <source>
        <dbReference type="PROSITE" id="PS50977"/>
    </source>
</evidence>
<dbReference type="SUPFAM" id="SSF46689">
    <property type="entry name" value="Homeodomain-like"/>
    <property type="match status" value="1"/>
</dbReference>
<evidence type="ECO:0000256" key="3">
    <source>
        <dbReference type="PROSITE-ProRule" id="PRU00335"/>
    </source>
</evidence>
<evidence type="ECO:0000313" key="6">
    <source>
        <dbReference type="Proteomes" id="UP000501374"/>
    </source>
</evidence>
<dbReference type="InterPro" id="IPR009057">
    <property type="entry name" value="Homeodomain-like_sf"/>
</dbReference>
<dbReference type="PANTHER" id="PTHR43479">
    <property type="entry name" value="ACREF/ENVCD OPERON REPRESSOR-RELATED"/>
    <property type="match status" value="1"/>
</dbReference>
<dbReference type="Gene3D" id="1.10.357.10">
    <property type="entry name" value="Tetracycline Repressor, domain 2"/>
    <property type="match status" value="1"/>
</dbReference>
<evidence type="ECO:0000256" key="2">
    <source>
        <dbReference type="ARBA" id="ARBA00023125"/>
    </source>
</evidence>
<dbReference type="InterPro" id="IPR036271">
    <property type="entry name" value="Tet_transcr_reg_TetR-rel_C_sf"/>
</dbReference>
<feature type="domain" description="HTH tetR-type" evidence="4">
    <location>
        <begin position="17"/>
        <end position="77"/>
    </location>
</feature>
<dbReference type="InterPro" id="IPR001647">
    <property type="entry name" value="HTH_TetR"/>
</dbReference>
<dbReference type="InterPro" id="IPR041490">
    <property type="entry name" value="KstR2_TetR_C"/>
</dbReference>
<dbReference type="PANTHER" id="PTHR43479:SF11">
    <property type="entry name" value="ACREF_ENVCD OPERON REPRESSOR-RELATED"/>
    <property type="match status" value="1"/>
</dbReference>
<dbReference type="PROSITE" id="PS50977">
    <property type="entry name" value="HTH_TETR_2"/>
    <property type="match status" value="1"/>
</dbReference>
<dbReference type="PRINTS" id="PR00455">
    <property type="entry name" value="HTHTETR"/>
</dbReference>
<protein>
    <submittedName>
        <fullName evidence="5">TetR/AcrR family transcriptional regulator</fullName>
    </submittedName>
</protein>
<dbReference type="RefSeq" id="WP_172553509.1">
    <property type="nucleotide sequence ID" value="NZ_CP035727.2"/>
</dbReference>
<dbReference type="Pfam" id="PF00440">
    <property type="entry name" value="TetR_N"/>
    <property type="match status" value="1"/>
</dbReference>
<feature type="DNA-binding region" description="H-T-H motif" evidence="3">
    <location>
        <begin position="40"/>
        <end position="59"/>
    </location>
</feature>
<dbReference type="EMBL" id="CP035727">
    <property type="protein sequence ID" value="QIW18713.1"/>
    <property type="molecule type" value="Genomic_DNA"/>
</dbReference>
<keyword evidence="2 3" id="KW-0238">DNA-binding</keyword>
<accession>A0A6H0TDT5</accession>
<gene>
    <name evidence="5" type="ORF">EVG22_09625</name>
</gene>
<dbReference type="AlphaFoldDB" id="A0A6H0TDT5"/>
<organism evidence="5 6">
    <name type="scientific">Bacillus thuringiensis serovar andalousiensis</name>
    <dbReference type="NCBI Taxonomy" id="257985"/>
    <lineage>
        <taxon>Bacteria</taxon>
        <taxon>Bacillati</taxon>
        <taxon>Bacillota</taxon>
        <taxon>Bacilli</taxon>
        <taxon>Bacillales</taxon>
        <taxon>Bacillaceae</taxon>
        <taxon>Bacillus</taxon>
        <taxon>Bacillus cereus group</taxon>
    </lineage>
</organism>
<keyword evidence="1" id="KW-0678">Repressor</keyword>
<evidence type="ECO:0000256" key="1">
    <source>
        <dbReference type="ARBA" id="ARBA00022491"/>
    </source>
</evidence>